<proteinExistence type="predicted"/>
<organism evidence="1 2">
    <name type="scientific">Orbilia oligospora</name>
    <name type="common">Nematode-trapping fungus</name>
    <name type="synonym">Arthrobotrys oligospora</name>
    <dbReference type="NCBI Taxonomy" id="2813651"/>
    <lineage>
        <taxon>Eukaryota</taxon>
        <taxon>Fungi</taxon>
        <taxon>Dikarya</taxon>
        <taxon>Ascomycota</taxon>
        <taxon>Pezizomycotina</taxon>
        <taxon>Orbiliomycetes</taxon>
        <taxon>Orbiliales</taxon>
        <taxon>Orbiliaceae</taxon>
        <taxon>Orbilia</taxon>
    </lineage>
</organism>
<dbReference type="AlphaFoldDB" id="A0A7C8VL82"/>
<name>A0A7C8VL82_ORBOL</name>
<evidence type="ECO:0000313" key="2">
    <source>
        <dbReference type="Proteomes" id="UP000474640"/>
    </source>
</evidence>
<evidence type="ECO:0000313" key="1">
    <source>
        <dbReference type="EMBL" id="KAF3275696.1"/>
    </source>
</evidence>
<protein>
    <submittedName>
        <fullName evidence="1">Uncharacterized protein</fullName>
    </submittedName>
</protein>
<dbReference type="EMBL" id="JAABOJ010000036">
    <property type="protein sequence ID" value="KAF3275696.1"/>
    <property type="molecule type" value="Genomic_DNA"/>
</dbReference>
<dbReference type="Proteomes" id="UP000474640">
    <property type="component" value="Unassembled WGS sequence"/>
</dbReference>
<accession>A0A7C8VL82</accession>
<reference evidence="1 2" key="1">
    <citation type="submission" date="2020-01" db="EMBL/GenBank/DDBJ databases">
        <authorList>
            <person name="Palmer J.M."/>
        </authorList>
    </citation>
    <scope>NUCLEOTIDE SEQUENCE [LARGE SCALE GENOMIC DNA]</scope>
    <source>
        <strain evidence="1 2">TWF970</strain>
    </source>
</reference>
<gene>
    <name evidence="1" type="ORF">TWF970_006600</name>
</gene>
<sequence length="90" mass="10552">MIPFIIRKFSTMRCAQLMVSIYLIVYHRNFEGGKKEKGGETACCCMFALKITVLHSKWMMVPQHRYQRDPCLSRFNRVPQSVIAWSCFAD</sequence>
<comment type="caution">
    <text evidence="1">The sequence shown here is derived from an EMBL/GenBank/DDBJ whole genome shotgun (WGS) entry which is preliminary data.</text>
</comment>